<accession>A0A1Y1I1B9</accession>
<feature type="transmembrane region" description="Helical" evidence="2">
    <location>
        <begin position="298"/>
        <end position="317"/>
    </location>
</feature>
<feature type="transmembrane region" description="Helical" evidence="2">
    <location>
        <begin position="103"/>
        <end position="121"/>
    </location>
</feature>
<evidence type="ECO:0000256" key="2">
    <source>
        <dbReference type="SAM" id="Phobius"/>
    </source>
</evidence>
<feature type="transmembrane region" description="Helical" evidence="2">
    <location>
        <begin position="128"/>
        <end position="145"/>
    </location>
</feature>
<feature type="transmembrane region" description="Helical" evidence="2">
    <location>
        <begin position="367"/>
        <end position="389"/>
    </location>
</feature>
<evidence type="ECO:0000313" key="3">
    <source>
        <dbReference type="EMBL" id="GAQ83752.1"/>
    </source>
</evidence>
<evidence type="ECO:0000313" key="4">
    <source>
        <dbReference type="Proteomes" id="UP000054558"/>
    </source>
</evidence>
<keyword evidence="2" id="KW-1133">Transmembrane helix</keyword>
<dbReference type="EMBL" id="DF237109">
    <property type="protein sequence ID" value="GAQ83752.1"/>
    <property type="molecule type" value="Genomic_DNA"/>
</dbReference>
<organism evidence="3 4">
    <name type="scientific">Klebsormidium nitens</name>
    <name type="common">Green alga</name>
    <name type="synonym">Ulothrix nitens</name>
    <dbReference type="NCBI Taxonomy" id="105231"/>
    <lineage>
        <taxon>Eukaryota</taxon>
        <taxon>Viridiplantae</taxon>
        <taxon>Streptophyta</taxon>
        <taxon>Klebsormidiophyceae</taxon>
        <taxon>Klebsormidiales</taxon>
        <taxon>Klebsormidiaceae</taxon>
        <taxon>Klebsormidium</taxon>
    </lineage>
</organism>
<dbReference type="OrthoDB" id="2281895at2759"/>
<sequence>MTSSSKEPTDLPELVDPKLLRRRRADAPAIGEGQALDERLNDAGAAAPLEGTPSQSRGLWWQYKHLAPVPITLVAGVVLTTIMTPYFKDPLIANLIKEHFNPHYVGILGFDAFLGFVVPFFETMANSETYGIIPLGYFITTHLGWQMAGAIESSRVDARTNFFVHFYTLVVVVALVIGSYVITPLVWIVAYLSFNKVASTALKFDHDVRPKRVHQARIVAACVVVIVGFIPFLAGMVLSHDKAKFIWNTALFFTTPLLWQLIWSPFGRGPPKMHKHTTVAAAIDREQIKGHRAAMNSLLIIAGGCIAWHMYAIIAVIKDPTIVSSLYNVLMHYEGHLHTILFIWVDEIVLWAGFLMIPLVQEGLQAAALFAAATLVVGPGAAVAFYFFWREAQYLDIVEKPHESLEDRKERYRSQTLPHKVKWTVRQVQEPWKRTLSLGRRQPAS</sequence>
<protein>
    <submittedName>
        <fullName evidence="3">Uncharacterized protein</fullName>
    </submittedName>
</protein>
<name>A0A1Y1I1B9_KLENI</name>
<evidence type="ECO:0000256" key="1">
    <source>
        <dbReference type="SAM" id="MobiDB-lite"/>
    </source>
</evidence>
<keyword evidence="2" id="KW-0812">Transmembrane</keyword>
<feature type="transmembrane region" description="Helical" evidence="2">
    <location>
        <begin position="66"/>
        <end position="83"/>
    </location>
</feature>
<feature type="transmembrane region" description="Helical" evidence="2">
    <location>
        <begin position="218"/>
        <end position="239"/>
    </location>
</feature>
<feature type="transmembrane region" description="Helical" evidence="2">
    <location>
        <begin position="165"/>
        <end position="194"/>
    </location>
</feature>
<proteinExistence type="predicted"/>
<feature type="transmembrane region" description="Helical" evidence="2">
    <location>
        <begin position="337"/>
        <end position="360"/>
    </location>
</feature>
<dbReference type="Proteomes" id="UP000054558">
    <property type="component" value="Unassembled WGS sequence"/>
</dbReference>
<dbReference type="AlphaFoldDB" id="A0A1Y1I1B9"/>
<gene>
    <name evidence="3" type="ORF">KFL_001600220</name>
</gene>
<dbReference type="OMA" id="EAGLIWH"/>
<dbReference type="STRING" id="105231.A0A1Y1I1B9"/>
<feature type="transmembrane region" description="Helical" evidence="2">
    <location>
        <begin position="245"/>
        <end position="266"/>
    </location>
</feature>
<keyword evidence="2" id="KW-0472">Membrane</keyword>
<keyword evidence="4" id="KW-1185">Reference proteome</keyword>
<feature type="region of interest" description="Disordered" evidence="1">
    <location>
        <begin position="1"/>
        <end position="22"/>
    </location>
</feature>
<reference evidence="3 4" key="1">
    <citation type="journal article" date="2014" name="Nat. Commun.">
        <title>Klebsormidium flaccidum genome reveals primary factors for plant terrestrial adaptation.</title>
        <authorList>
            <person name="Hori K."/>
            <person name="Maruyama F."/>
            <person name="Fujisawa T."/>
            <person name="Togashi T."/>
            <person name="Yamamoto N."/>
            <person name="Seo M."/>
            <person name="Sato S."/>
            <person name="Yamada T."/>
            <person name="Mori H."/>
            <person name="Tajima N."/>
            <person name="Moriyama T."/>
            <person name="Ikeuchi M."/>
            <person name="Watanabe M."/>
            <person name="Wada H."/>
            <person name="Kobayashi K."/>
            <person name="Saito M."/>
            <person name="Masuda T."/>
            <person name="Sasaki-Sekimoto Y."/>
            <person name="Mashiguchi K."/>
            <person name="Awai K."/>
            <person name="Shimojima M."/>
            <person name="Masuda S."/>
            <person name="Iwai M."/>
            <person name="Nobusawa T."/>
            <person name="Narise T."/>
            <person name="Kondo S."/>
            <person name="Saito H."/>
            <person name="Sato R."/>
            <person name="Murakawa M."/>
            <person name="Ihara Y."/>
            <person name="Oshima-Yamada Y."/>
            <person name="Ohtaka K."/>
            <person name="Satoh M."/>
            <person name="Sonobe K."/>
            <person name="Ishii M."/>
            <person name="Ohtani R."/>
            <person name="Kanamori-Sato M."/>
            <person name="Honoki R."/>
            <person name="Miyazaki D."/>
            <person name="Mochizuki H."/>
            <person name="Umetsu J."/>
            <person name="Higashi K."/>
            <person name="Shibata D."/>
            <person name="Kamiya Y."/>
            <person name="Sato N."/>
            <person name="Nakamura Y."/>
            <person name="Tabata S."/>
            <person name="Ida S."/>
            <person name="Kurokawa K."/>
            <person name="Ohta H."/>
        </authorList>
    </citation>
    <scope>NUCLEOTIDE SEQUENCE [LARGE SCALE GENOMIC DNA]</scope>
    <source>
        <strain evidence="3 4">NIES-2285</strain>
    </source>
</reference>